<dbReference type="OrthoDB" id="5637493at2"/>
<organism evidence="2 3">
    <name type="scientific">Maioricimonas rarisocia</name>
    <dbReference type="NCBI Taxonomy" id="2528026"/>
    <lineage>
        <taxon>Bacteria</taxon>
        <taxon>Pseudomonadati</taxon>
        <taxon>Planctomycetota</taxon>
        <taxon>Planctomycetia</taxon>
        <taxon>Planctomycetales</taxon>
        <taxon>Planctomycetaceae</taxon>
        <taxon>Maioricimonas</taxon>
    </lineage>
</organism>
<reference evidence="2 3" key="1">
    <citation type="submission" date="2019-02" db="EMBL/GenBank/DDBJ databases">
        <title>Deep-cultivation of Planctomycetes and their phenomic and genomic characterization uncovers novel biology.</title>
        <authorList>
            <person name="Wiegand S."/>
            <person name="Jogler M."/>
            <person name="Boedeker C."/>
            <person name="Pinto D."/>
            <person name="Vollmers J."/>
            <person name="Rivas-Marin E."/>
            <person name="Kohn T."/>
            <person name="Peeters S.H."/>
            <person name="Heuer A."/>
            <person name="Rast P."/>
            <person name="Oberbeckmann S."/>
            <person name="Bunk B."/>
            <person name="Jeske O."/>
            <person name="Meyerdierks A."/>
            <person name="Storesund J.E."/>
            <person name="Kallscheuer N."/>
            <person name="Luecker S."/>
            <person name="Lage O.M."/>
            <person name="Pohl T."/>
            <person name="Merkel B.J."/>
            <person name="Hornburger P."/>
            <person name="Mueller R.-W."/>
            <person name="Bruemmer F."/>
            <person name="Labrenz M."/>
            <person name="Spormann A.M."/>
            <person name="Op den Camp H."/>
            <person name="Overmann J."/>
            <person name="Amann R."/>
            <person name="Jetten M.S.M."/>
            <person name="Mascher T."/>
            <person name="Medema M.H."/>
            <person name="Devos D.P."/>
            <person name="Kaster A.-K."/>
            <person name="Ovreas L."/>
            <person name="Rohde M."/>
            <person name="Galperin M.Y."/>
            <person name="Jogler C."/>
        </authorList>
    </citation>
    <scope>NUCLEOTIDE SEQUENCE [LARGE SCALE GENOMIC DNA]</scope>
    <source>
        <strain evidence="2 3">Mal4</strain>
    </source>
</reference>
<feature type="transmembrane region" description="Helical" evidence="1">
    <location>
        <begin position="148"/>
        <end position="167"/>
    </location>
</feature>
<dbReference type="Proteomes" id="UP000320496">
    <property type="component" value="Chromosome"/>
</dbReference>
<proteinExistence type="predicted"/>
<evidence type="ECO:0008006" key="4">
    <source>
        <dbReference type="Google" id="ProtNLM"/>
    </source>
</evidence>
<feature type="transmembrane region" description="Helical" evidence="1">
    <location>
        <begin position="212"/>
        <end position="232"/>
    </location>
</feature>
<sequence length="282" mass="30630">MFDRLANGCELARQSWNVLKLDKELLLFPLLSGIACLMVLASFGIPLWNSPYAEAFFNEQQSPQDPIAYLILFLFYLVNYLVIVYFNAALVACAIIRFRGGDPTFAVGIQAANERLPQIFGWALVCATVGFLLRIIESRSQKTGQFVAGLIGMGWTAATYFVVPILVVEQLGPFAAVQRSLSVLKRTWGEALSANFGIGLFIFLATMPGIMMLVGGGFLLAGGSTAGGVVLLSLGVVWILLASLVSSALDAILLAAIYLYAADGEVPRQFDRDLLQHAFVHR</sequence>
<evidence type="ECO:0000313" key="2">
    <source>
        <dbReference type="EMBL" id="QDU40951.1"/>
    </source>
</evidence>
<keyword evidence="1" id="KW-0812">Transmembrane</keyword>
<feature type="transmembrane region" description="Helical" evidence="1">
    <location>
        <begin position="26"/>
        <end position="48"/>
    </location>
</feature>
<dbReference type="KEGG" id="mri:Mal4_53140"/>
<gene>
    <name evidence="2" type="ORF">Mal4_53140</name>
</gene>
<dbReference type="RefSeq" id="WP_145372188.1">
    <property type="nucleotide sequence ID" value="NZ_CP036275.1"/>
</dbReference>
<evidence type="ECO:0000313" key="3">
    <source>
        <dbReference type="Proteomes" id="UP000320496"/>
    </source>
</evidence>
<dbReference type="AlphaFoldDB" id="A0A517ZEQ5"/>
<keyword evidence="1" id="KW-1133">Transmembrane helix</keyword>
<dbReference type="Pfam" id="PF19656">
    <property type="entry name" value="DUF6159"/>
    <property type="match status" value="1"/>
</dbReference>
<keyword evidence="3" id="KW-1185">Reference proteome</keyword>
<dbReference type="EMBL" id="CP036275">
    <property type="protein sequence ID" value="QDU40951.1"/>
    <property type="molecule type" value="Genomic_DNA"/>
</dbReference>
<keyword evidence="1" id="KW-0472">Membrane</keyword>
<feature type="transmembrane region" description="Helical" evidence="1">
    <location>
        <begin position="238"/>
        <end position="261"/>
    </location>
</feature>
<dbReference type="InterPro" id="IPR046157">
    <property type="entry name" value="DUF6159"/>
</dbReference>
<feature type="transmembrane region" description="Helical" evidence="1">
    <location>
        <begin position="187"/>
        <end position="205"/>
    </location>
</feature>
<feature type="transmembrane region" description="Helical" evidence="1">
    <location>
        <begin position="69"/>
        <end position="99"/>
    </location>
</feature>
<accession>A0A517ZEQ5</accession>
<protein>
    <recommendedName>
        <fullName evidence="4">Glycerophosphoryl diester phosphodiesterase membrane domain-containing protein</fullName>
    </recommendedName>
</protein>
<name>A0A517ZEQ5_9PLAN</name>
<evidence type="ECO:0000256" key="1">
    <source>
        <dbReference type="SAM" id="Phobius"/>
    </source>
</evidence>
<feature type="transmembrane region" description="Helical" evidence="1">
    <location>
        <begin position="119"/>
        <end position="136"/>
    </location>
</feature>